<dbReference type="AlphaFoldDB" id="S6A4D6"/>
<dbReference type="GeneID" id="301090373"/>
<evidence type="ECO:0000256" key="1">
    <source>
        <dbReference type="SAM" id="Phobius"/>
    </source>
</evidence>
<sequence>MKIIKNRKCFFSIFSFVSLLFLFIFIIVNFYSLKIEYAEKKLLNGNFEIYNTGCIVKALGQNTESVSATVSFYLPDGKPLGSYERSWHGWELKLECIVLQLKKGALVFPYRIFSDESKYGTGIKLFSYYLKNGYPAIYDYSFFSDEEKDAVKTLFSFAAFSPNLFLTFSSAKKQTVSLRRFNPDTEYILTVSPSGSLLLKTN</sequence>
<keyword evidence="1" id="KW-1133">Transmembrane helix</keyword>
<name>S6A4D6_9SPIR</name>
<gene>
    <name evidence="2" type="ORF">TPE_1882</name>
</gene>
<dbReference type="Proteomes" id="UP000015620">
    <property type="component" value="Chromosome"/>
</dbReference>
<dbReference type="KEGG" id="tped:TPE_1882"/>
<dbReference type="HOGENOM" id="CLU_1354110_0_0_12"/>
<evidence type="ECO:0000313" key="3">
    <source>
        <dbReference type="Proteomes" id="UP000015620"/>
    </source>
</evidence>
<keyword evidence="1" id="KW-0472">Membrane</keyword>
<dbReference type="STRING" id="1291379.TPE_1882"/>
<feature type="transmembrane region" description="Helical" evidence="1">
    <location>
        <begin position="9"/>
        <end position="31"/>
    </location>
</feature>
<protein>
    <submittedName>
        <fullName evidence="2">Uncharacterized protein</fullName>
    </submittedName>
</protein>
<accession>S6A4D6</accession>
<keyword evidence="3" id="KW-1185">Reference proteome</keyword>
<evidence type="ECO:0000313" key="2">
    <source>
        <dbReference type="EMBL" id="AGT44356.1"/>
    </source>
</evidence>
<dbReference type="PATRIC" id="fig|1291379.3.peg.1855"/>
<dbReference type="EMBL" id="CP004120">
    <property type="protein sequence ID" value="AGT44356.1"/>
    <property type="molecule type" value="Genomic_DNA"/>
</dbReference>
<organism evidence="2 3">
    <name type="scientific">Treponema pedis str. T A4</name>
    <dbReference type="NCBI Taxonomy" id="1291379"/>
    <lineage>
        <taxon>Bacteria</taxon>
        <taxon>Pseudomonadati</taxon>
        <taxon>Spirochaetota</taxon>
        <taxon>Spirochaetia</taxon>
        <taxon>Spirochaetales</taxon>
        <taxon>Treponemataceae</taxon>
        <taxon>Treponema</taxon>
    </lineage>
</organism>
<keyword evidence="1" id="KW-0812">Transmembrane</keyword>
<proteinExistence type="predicted"/>
<dbReference type="RefSeq" id="WP_020965654.1">
    <property type="nucleotide sequence ID" value="NC_022097.1"/>
</dbReference>
<reference evidence="2 3" key="1">
    <citation type="journal article" date="2013" name="PLoS ONE">
        <title>Genome-Wide Relatedness of Treponema pedis, from Gingiva and Necrotic Skin Lesions of Pigs, with the Human Oral Pathogen Treponema denticola.</title>
        <authorList>
            <person name="Svartstrom O."/>
            <person name="Mushtaq M."/>
            <person name="Pringle M."/>
            <person name="Segerman B."/>
        </authorList>
    </citation>
    <scope>NUCLEOTIDE SEQUENCE [LARGE SCALE GENOMIC DNA]</scope>
    <source>
        <strain evidence="2">T A4</strain>
    </source>
</reference>